<organism evidence="2 3">
    <name type="scientific">candidate division WOR_3 bacterium SM23_60</name>
    <dbReference type="NCBI Taxonomy" id="1703780"/>
    <lineage>
        <taxon>Bacteria</taxon>
        <taxon>Bacteria division WOR-3</taxon>
    </lineage>
</organism>
<dbReference type="EMBL" id="LJUO01000151">
    <property type="protein sequence ID" value="KPK68812.1"/>
    <property type="molecule type" value="Genomic_DNA"/>
</dbReference>
<evidence type="ECO:0000256" key="1">
    <source>
        <dbReference type="SAM" id="Phobius"/>
    </source>
</evidence>
<gene>
    <name evidence="2" type="ORF">AMJ87_11400</name>
</gene>
<keyword evidence="1" id="KW-0812">Transmembrane</keyword>
<feature type="transmembrane region" description="Helical" evidence="1">
    <location>
        <begin position="9"/>
        <end position="31"/>
    </location>
</feature>
<name>A0A0S8GAF8_UNCW3</name>
<proteinExistence type="predicted"/>
<keyword evidence="1" id="KW-0472">Membrane</keyword>
<dbReference type="AlphaFoldDB" id="A0A0S8GAF8"/>
<sequence>MARRRLGNIILGLVIGGIVGSALSYLLSGAFPKGPVKNFFFSALKVGFDTVNVNVGFFSFSIGLSINITLLTVIFIFLAIYLLYKL</sequence>
<evidence type="ECO:0000313" key="3">
    <source>
        <dbReference type="Proteomes" id="UP000051096"/>
    </source>
</evidence>
<reference evidence="2 3" key="1">
    <citation type="journal article" date="2015" name="Microbiome">
        <title>Genomic resolution of linkages in carbon, nitrogen, and sulfur cycling among widespread estuary sediment bacteria.</title>
        <authorList>
            <person name="Baker B.J."/>
            <person name="Lazar C.S."/>
            <person name="Teske A.P."/>
            <person name="Dick G.J."/>
        </authorList>
    </citation>
    <scope>NUCLEOTIDE SEQUENCE [LARGE SCALE GENOMIC DNA]</scope>
    <source>
        <strain evidence="2">SM23_60</strain>
    </source>
</reference>
<evidence type="ECO:0000313" key="2">
    <source>
        <dbReference type="EMBL" id="KPK68812.1"/>
    </source>
</evidence>
<protein>
    <recommendedName>
        <fullName evidence="4">DUF4321 domain-containing protein</fullName>
    </recommendedName>
</protein>
<evidence type="ECO:0008006" key="4">
    <source>
        <dbReference type="Google" id="ProtNLM"/>
    </source>
</evidence>
<keyword evidence="1" id="KW-1133">Transmembrane helix</keyword>
<feature type="transmembrane region" description="Helical" evidence="1">
    <location>
        <begin position="51"/>
        <end position="84"/>
    </location>
</feature>
<comment type="caution">
    <text evidence="2">The sequence shown here is derived from an EMBL/GenBank/DDBJ whole genome shotgun (WGS) entry which is preliminary data.</text>
</comment>
<dbReference type="Proteomes" id="UP000051096">
    <property type="component" value="Unassembled WGS sequence"/>
</dbReference>
<accession>A0A0S8GAF8</accession>